<dbReference type="PANTHER" id="PTHR30371">
    <property type="entry name" value="SEC-INDEPENDENT PROTEIN TRANSLOCASE PROTEIN TATC"/>
    <property type="match status" value="1"/>
</dbReference>
<proteinExistence type="inferred from homology"/>
<reference evidence="6 7" key="1">
    <citation type="submission" date="2019-01" db="EMBL/GenBank/DDBJ databases">
        <title>Sequencing of cultivated peanut Arachis hypogaea provides insights into genome evolution and oil improvement.</title>
        <authorList>
            <person name="Chen X."/>
        </authorList>
    </citation>
    <scope>NUCLEOTIDE SEQUENCE [LARGE SCALE GENOMIC DNA]</scope>
    <source>
        <strain evidence="7">cv. Fuhuasheng</strain>
        <tissue evidence="6">Leaves</tissue>
    </source>
</reference>
<name>A0A444XZS0_ARAHY</name>
<organism evidence="6 7">
    <name type="scientific">Arachis hypogaea</name>
    <name type="common">Peanut</name>
    <dbReference type="NCBI Taxonomy" id="3818"/>
    <lineage>
        <taxon>Eukaryota</taxon>
        <taxon>Viridiplantae</taxon>
        <taxon>Streptophyta</taxon>
        <taxon>Embryophyta</taxon>
        <taxon>Tracheophyta</taxon>
        <taxon>Spermatophyta</taxon>
        <taxon>Magnoliopsida</taxon>
        <taxon>eudicotyledons</taxon>
        <taxon>Gunneridae</taxon>
        <taxon>Pentapetalae</taxon>
        <taxon>rosids</taxon>
        <taxon>fabids</taxon>
        <taxon>Fabales</taxon>
        <taxon>Fabaceae</taxon>
        <taxon>Papilionoideae</taxon>
        <taxon>50 kb inversion clade</taxon>
        <taxon>dalbergioids sensu lato</taxon>
        <taxon>Dalbergieae</taxon>
        <taxon>Pterocarpus clade</taxon>
        <taxon>Arachis</taxon>
    </lineage>
</organism>
<dbReference type="InterPro" id="IPR002033">
    <property type="entry name" value="TatC"/>
</dbReference>
<keyword evidence="5" id="KW-0472">Membrane</keyword>
<evidence type="ECO:0000256" key="1">
    <source>
        <dbReference type="ARBA" id="ARBA00004141"/>
    </source>
</evidence>
<dbReference type="STRING" id="3818.A0A444XZS0"/>
<dbReference type="GO" id="GO:0009977">
    <property type="term" value="F:proton motive force dependent protein transmembrane transporter activity"/>
    <property type="evidence" value="ECO:0007669"/>
    <property type="project" value="TreeGrafter"/>
</dbReference>
<keyword evidence="4" id="KW-1133">Transmembrane helix</keyword>
<keyword evidence="3" id="KW-0812">Transmembrane</keyword>
<comment type="caution">
    <text evidence="6">The sequence shown here is derived from an EMBL/GenBank/DDBJ whole genome shotgun (WGS) entry which is preliminary data.</text>
</comment>
<dbReference type="GO" id="GO:0065002">
    <property type="term" value="P:intracellular protein transmembrane transport"/>
    <property type="evidence" value="ECO:0007669"/>
    <property type="project" value="TreeGrafter"/>
</dbReference>
<comment type="subcellular location">
    <subcellularLocation>
        <location evidence="1">Membrane</location>
        <topology evidence="1">Multi-pass membrane protein</topology>
    </subcellularLocation>
</comment>
<accession>A0A444XZS0</accession>
<gene>
    <name evidence="6" type="ORF">Ahy_B08g090220</name>
</gene>
<evidence type="ECO:0000313" key="6">
    <source>
        <dbReference type="EMBL" id="RYQ95164.1"/>
    </source>
</evidence>
<keyword evidence="7" id="KW-1185">Reference proteome</keyword>
<dbReference type="EMBL" id="SDMP01000018">
    <property type="protein sequence ID" value="RYQ95164.1"/>
    <property type="molecule type" value="Genomic_DNA"/>
</dbReference>
<dbReference type="Proteomes" id="UP000289738">
    <property type="component" value="Chromosome B08"/>
</dbReference>
<evidence type="ECO:0000256" key="4">
    <source>
        <dbReference type="ARBA" id="ARBA00022989"/>
    </source>
</evidence>
<evidence type="ECO:0000256" key="3">
    <source>
        <dbReference type="ARBA" id="ARBA00022692"/>
    </source>
</evidence>
<sequence>MRASRLLPFGLGSGRLRTVRSADSVSIVLVLTLLMEKLRQAAQVNATEDEFAFWFMLSYMLHTCKSIRHLVKNEDSRDRERVLAMFDCVGRARGKGRYRRFLGIQSTFYNKGKELRWSKGREDSQNEIWTAVEIAERKQWQDLLSSKEWRLTERHFNLCKSRISAIVTKTLSLYKDKEGHLNLNIKEEADIARGIDAYFADLNRFTSNQQRLRHIQRISFIPSVCSQVPVIVICLPEPRGLSVETFTNNRRFFMVFPLLTAALSTPPDIWCQIVARFLISSIIELTIFVASIVQVREEAGRVE</sequence>
<comment type="similarity">
    <text evidence="2">Belongs to the TatC family.</text>
</comment>
<dbReference type="Pfam" id="PF00902">
    <property type="entry name" value="TatC"/>
    <property type="match status" value="1"/>
</dbReference>
<evidence type="ECO:0000256" key="5">
    <source>
        <dbReference type="ARBA" id="ARBA00023136"/>
    </source>
</evidence>
<dbReference type="GO" id="GO:0043953">
    <property type="term" value="P:protein transport by the Tat complex"/>
    <property type="evidence" value="ECO:0007669"/>
    <property type="project" value="TreeGrafter"/>
</dbReference>
<dbReference type="GO" id="GO:0033281">
    <property type="term" value="C:TAT protein transport complex"/>
    <property type="evidence" value="ECO:0007669"/>
    <property type="project" value="TreeGrafter"/>
</dbReference>
<dbReference type="PANTHER" id="PTHR30371:SF0">
    <property type="entry name" value="SEC-INDEPENDENT PROTEIN TRANSLOCASE PROTEIN TATC, CHLOROPLASTIC-RELATED"/>
    <property type="match status" value="1"/>
</dbReference>
<protein>
    <submittedName>
        <fullName evidence="6">Uncharacterized protein</fullName>
    </submittedName>
</protein>
<evidence type="ECO:0000313" key="7">
    <source>
        <dbReference type="Proteomes" id="UP000289738"/>
    </source>
</evidence>
<evidence type="ECO:0000256" key="2">
    <source>
        <dbReference type="ARBA" id="ARBA00008882"/>
    </source>
</evidence>
<dbReference type="AlphaFoldDB" id="A0A444XZS0"/>